<feature type="region of interest" description="Disordered" evidence="1">
    <location>
        <begin position="342"/>
        <end position="397"/>
    </location>
</feature>
<name>A0AAN9BXN7_9CAEN</name>
<feature type="region of interest" description="Disordered" evidence="1">
    <location>
        <begin position="81"/>
        <end position="107"/>
    </location>
</feature>
<feature type="region of interest" description="Disordered" evidence="1">
    <location>
        <begin position="444"/>
        <end position="479"/>
    </location>
</feature>
<dbReference type="AlphaFoldDB" id="A0AAN9BXN7"/>
<feature type="region of interest" description="Disordered" evidence="1">
    <location>
        <begin position="211"/>
        <end position="304"/>
    </location>
</feature>
<evidence type="ECO:0000256" key="1">
    <source>
        <dbReference type="SAM" id="MobiDB-lite"/>
    </source>
</evidence>
<evidence type="ECO:0000313" key="3">
    <source>
        <dbReference type="Proteomes" id="UP001374579"/>
    </source>
</evidence>
<reference evidence="2 3" key="1">
    <citation type="submission" date="2024-02" db="EMBL/GenBank/DDBJ databases">
        <title>Chromosome-scale genome assembly of the rough periwinkle Littorina saxatilis.</title>
        <authorList>
            <person name="De Jode A."/>
            <person name="Faria R."/>
            <person name="Formenti G."/>
            <person name="Sims Y."/>
            <person name="Smith T.P."/>
            <person name="Tracey A."/>
            <person name="Wood J.M.D."/>
            <person name="Zagrodzka Z.B."/>
            <person name="Johannesson K."/>
            <person name="Butlin R.K."/>
            <person name="Leder E.H."/>
        </authorList>
    </citation>
    <scope>NUCLEOTIDE SEQUENCE [LARGE SCALE GENOMIC DNA]</scope>
    <source>
        <strain evidence="2">Snail1</strain>
        <tissue evidence="2">Muscle</tissue>
    </source>
</reference>
<protein>
    <submittedName>
        <fullName evidence="2">Uncharacterized protein</fullName>
    </submittedName>
</protein>
<organism evidence="2 3">
    <name type="scientific">Littorina saxatilis</name>
    <dbReference type="NCBI Taxonomy" id="31220"/>
    <lineage>
        <taxon>Eukaryota</taxon>
        <taxon>Metazoa</taxon>
        <taxon>Spiralia</taxon>
        <taxon>Lophotrochozoa</taxon>
        <taxon>Mollusca</taxon>
        <taxon>Gastropoda</taxon>
        <taxon>Caenogastropoda</taxon>
        <taxon>Littorinimorpha</taxon>
        <taxon>Littorinoidea</taxon>
        <taxon>Littorinidae</taxon>
        <taxon>Littorina</taxon>
    </lineage>
</organism>
<sequence length="537" mass="61002">MNDNALTYHNKLIEWYANKQLHNTPIPQHVLHKPHRSDLSADKHQSIGKWCDDVNRLFIDPPKKEPKQLFRKCKYSDAMFPPNKSTVRSHSASPSKQLWSSPGKRNPVKSVVLTGQPGVKHQPSHVRDRRLDDEKHTALAAKMADNTNHYAQERKIVHLNIHPDWKRKLSTGWTINRPLLYPKVPPPPPPDNLLVDIPDYLVRNEDNKMEVCSLQGPPKRKSSSNGSDNSETAHVASRRPSELKRLSIQKDVSDELKDSKEDDAGNDFKNKGTQCEPDTDRKPSTNEEETETPRSRNRPIVSARSSSNGILNVLSVDDCKMIMRHRPVRVIDTHDTMFLPPPKLSVHKESREDGCDDDVIPEEDEDVGSNDVTTTQNTPIRLSQGRGSARTTLTPSQVNSRVNAYREMYDTYSKMTPEAKVTRPSSAAVQKAFDVLLDKKFQAVQSSRRPLSSPSKLLQPRPSSRTGSHASSPGSAPSLRFQQLNNTLRQQMYDYLDTHWFHTKLRFQRTKNGYTRSAMKKGRMITSSPRLSDDDEL</sequence>
<dbReference type="Proteomes" id="UP001374579">
    <property type="component" value="Unassembled WGS sequence"/>
</dbReference>
<dbReference type="EMBL" id="JBAMIC010000002">
    <property type="protein sequence ID" value="KAK7113457.1"/>
    <property type="molecule type" value="Genomic_DNA"/>
</dbReference>
<comment type="caution">
    <text evidence="2">The sequence shown here is derived from an EMBL/GenBank/DDBJ whole genome shotgun (WGS) entry which is preliminary data.</text>
</comment>
<accession>A0AAN9BXN7</accession>
<feature type="region of interest" description="Disordered" evidence="1">
    <location>
        <begin position="518"/>
        <end position="537"/>
    </location>
</feature>
<feature type="compositionally biased region" description="Polar residues" evidence="1">
    <location>
        <begin position="83"/>
        <end position="100"/>
    </location>
</feature>
<gene>
    <name evidence="2" type="ORF">V1264_012744</name>
</gene>
<feature type="compositionally biased region" description="Polar residues" evidence="1">
    <location>
        <begin position="223"/>
        <end position="232"/>
    </location>
</feature>
<feature type="compositionally biased region" description="Low complexity" evidence="1">
    <location>
        <begin position="446"/>
        <end position="478"/>
    </location>
</feature>
<evidence type="ECO:0000313" key="2">
    <source>
        <dbReference type="EMBL" id="KAK7113457.1"/>
    </source>
</evidence>
<feature type="compositionally biased region" description="Basic and acidic residues" evidence="1">
    <location>
        <begin position="251"/>
        <end position="270"/>
    </location>
</feature>
<proteinExistence type="predicted"/>
<keyword evidence="3" id="KW-1185">Reference proteome</keyword>
<feature type="compositionally biased region" description="Polar residues" evidence="1">
    <location>
        <begin position="370"/>
        <end position="397"/>
    </location>
</feature>
<feature type="compositionally biased region" description="Acidic residues" evidence="1">
    <location>
        <begin position="354"/>
        <end position="368"/>
    </location>
</feature>